<comment type="caution">
    <text evidence="7">The sequence shown here is derived from an EMBL/GenBank/DDBJ whole genome shotgun (WGS) entry which is preliminary data.</text>
</comment>
<dbReference type="EMBL" id="SLWY01000007">
    <property type="protein sequence ID" value="TCO81640.1"/>
    <property type="molecule type" value="Genomic_DNA"/>
</dbReference>
<dbReference type="GO" id="GO:1904680">
    <property type="term" value="F:peptide transmembrane transporter activity"/>
    <property type="evidence" value="ECO:0007669"/>
    <property type="project" value="TreeGrafter"/>
</dbReference>
<keyword evidence="4 5" id="KW-0732">Signal</keyword>
<evidence type="ECO:0000256" key="5">
    <source>
        <dbReference type="SAM" id="SignalP"/>
    </source>
</evidence>
<feature type="signal peptide" evidence="5">
    <location>
        <begin position="1"/>
        <end position="24"/>
    </location>
</feature>
<dbReference type="Gene3D" id="3.10.105.10">
    <property type="entry name" value="Dipeptide-binding Protein, Domain 3"/>
    <property type="match status" value="1"/>
</dbReference>
<feature type="chain" id="PRO_5020193971" evidence="5">
    <location>
        <begin position="25"/>
        <end position="530"/>
    </location>
</feature>
<dbReference type="PANTHER" id="PTHR30290:SF10">
    <property type="entry name" value="PERIPLASMIC OLIGOPEPTIDE-BINDING PROTEIN-RELATED"/>
    <property type="match status" value="1"/>
</dbReference>
<sequence>MRIRRALLALCLACGLAATAPATADTPKNMVVMAAMLDEFISLDPAEIYELVPIEYAANVYDRLVRTDPRRPGEILPGLAERWSVADDGRTFTFTLRRGARFHSGREVTAADAAWSLARLVRLNKGPAFLLTQMGFSADNVAERIRATDATTLVLVTGERYAPTFVLNCLGAWAASVLDRELLLANEVNGDLGNAWLKTREAGSGPFRLVALRAGEALTLEAFPGHWQDHPAMRRVVLRHVPEAAAQRLLLEKGDVDIARNLGPDDLAALRANPDVRVRTVPAADLLYLGLNTRHPAFAKPAVREALKWLVDYEGISRHVFRETHVPHQTFLPAGFFGAIDDLPYRFDPSRAKALLAAAGYPDGFSATIDVRKGYPGQDLAQILQANFAQAGVRLELLVADNKQTLTRYRARQHDIYQGYWAPDYIDPHSNAQGFAWSPDNGDASPNRLLAWRNAWDIPDYTRRTEAALAEPDPARRRAAYEALQRDFVRDAPFVILFQKVLTLAERRGVEGFVTGPINDQFFYSEIVKR</sequence>
<dbReference type="Gene3D" id="3.90.76.10">
    <property type="entry name" value="Dipeptide-binding Protein, Domain 1"/>
    <property type="match status" value="1"/>
</dbReference>
<feature type="domain" description="Solute-binding protein family 5" evidence="6">
    <location>
        <begin position="74"/>
        <end position="436"/>
    </location>
</feature>
<dbReference type="OrthoDB" id="9801912at2"/>
<evidence type="ECO:0000259" key="6">
    <source>
        <dbReference type="Pfam" id="PF00496"/>
    </source>
</evidence>
<dbReference type="Proteomes" id="UP000295765">
    <property type="component" value="Unassembled WGS sequence"/>
</dbReference>
<dbReference type="PANTHER" id="PTHR30290">
    <property type="entry name" value="PERIPLASMIC BINDING COMPONENT OF ABC TRANSPORTER"/>
    <property type="match status" value="1"/>
</dbReference>
<evidence type="ECO:0000256" key="3">
    <source>
        <dbReference type="ARBA" id="ARBA00022448"/>
    </source>
</evidence>
<evidence type="ECO:0000313" key="7">
    <source>
        <dbReference type="EMBL" id="TCO81640.1"/>
    </source>
</evidence>
<dbReference type="InterPro" id="IPR030678">
    <property type="entry name" value="Peptide/Ni-bd"/>
</dbReference>
<dbReference type="GO" id="GO:0030288">
    <property type="term" value="C:outer membrane-bounded periplasmic space"/>
    <property type="evidence" value="ECO:0007669"/>
    <property type="project" value="UniProtKB-ARBA"/>
</dbReference>
<dbReference type="Pfam" id="PF00496">
    <property type="entry name" value="SBP_bac_5"/>
    <property type="match status" value="1"/>
</dbReference>
<dbReference type="SUPFAM" id="SSF53850">
    <property type="entry name" value="Periplasmic binding protein-like II"/>
    <property type="match status" value="1"/>
</dbReference>
<reference evidence="7 8" key="1">
    <citation type="submission" date="2019-03" db="EMBL/GenBank/DDBJ databases">
        <title>Genomic Encyclopedia of Type Strains, Phase IV (KMG-IV): sequencing the most valuable type-strain genomes for metagenomic binning, comparative biology and taxonomic classification.</title>
        <authorList>
            <person name="Goeker M."/>
        </authorList>
    </citation>
    <scope>NUCLEOTIDE SEQUENCE [LARGE SCALE GENOMIC DNA]</scope>
    <source>
        <strain evidence="7 8">DSM 25287</strain>
    </source>
</reference>
<accession>A0A4R2L3A1</accession>
<dbReference type="GO" id="GO:0015833">
    <property type="term" value="P:peptide transport"/>
    <property type="evidence" value="ECO:0007669"/>
    <property type="project" value="TreeGrafter"/>
</dbReference>
<evidence type="ECO:0000256" key="4">
    <source>
        <dbReference type="ARBA" id="ARBA00022729"/>
    </source>
</evidence>
<dbReference type="AlphaFoldDB" id="A0A4R2L3A1"/>
<dbReference type="InterPro" id="IPR000914">
    <property type="entry name" value="SBP_5_dom"/>
</dbReference>
<proteinExistence type="inferred from homology"/>
<dbReference type="GO" id="GO:0043190">
    <property type="term" value="C:ATP-binding cassette (ABC) transporter complex"/>
    <property type="evidence" value="ECO:0007669"/>
    <property type="project" value="InterPro"/>
</dbReference>
<comment type="subcellular location">
    <subcellularLocation>
        <location evidence="1">Cell envelope</location>
    </subcellularLocation>
</comment>
<dbReference type="RefSeq" id="WP_132540649.1">
    <property type="nucleotide sequence ID" value="NZ_SLWY01000007.1"/>
</dbReference>
<dbReference type="InterPro" id="IPR039424">
    <property type="entry name" value="SBP_5"/>
</dbReference>
<evidence type="ECO:0000313" key="8">
    <source>
        <dbReference type="Proteomes" id="UP000295765"/>
    </source>
</evidence>
<dbReference type="PIRSF" id="PIRSF002741">
    <property type="entry name" value="MppA"/>
    <property type="match status" value="1"/>
</dbReference>
<evidence type="ECO:0000256" key="1">
    <source>
        <dbReference type="ARBA" id="ARBA00004196"/>
    </source>
</evidence>
<organism evidence="7 8">
    <name type="scientific">Plasticicumulans lactativorans</name>
    <dbReference type="NCBI Taxonomy" id="1133106"/>
    <lineage>
        <taxon>Bacteria</taxon>
        <taxon>Pseudomonadati</taxon>
        <taxon>Pseudomonadota</taxon>
        <taxon>Gammaproteobacteria</taxon>
        <taxon>Candidatus Competibacteraceae</taxon>
        <taxon>Plasticicumulans</taxon>
    </lineage>
</organism>
<gene>
    <name evidence="7" type="ORF">EV699_10733</name>
</gene>
<evidence type="ECO:0000256" key="2">
    <source>
        <dbReference type="ARBA" id="ARBA00005695"/>
    </source>
</evidence>
<keyword evidence="8" id="KW-1185">Reference proteome</keyword>
<dbReference type="CDD" id="cd08512">
    <property type="entry name" value="PBP2_NikA_DppA_OppA_like_7"/>
    <property type="match status" value="1"/>
</dbReference>
<name>A0A4R2L3A1_9GAMM</name>
<comment type="similarity">
    <text evidence="2">Belongs to the bacterial solute-binding protein 5 family.</text>
</comment>
<protein>
    <submittedName>
        <fullName evidence="7">Peptide/nickel transport system substrate-binding protein</fullName>
    </submittedName>
</protein>
<keyword evidence="3" id="KW-0813">Transport</keyword>
<dbReference type="Gene3D" id="3.40.190.10">
    <property type="entry name" value="Periplasmic binding protein-like II"/>
    <property type="match status" value="1"/>
</dbReference>